<sequence length="194" mass="22177">MPASTESQDECVRTSRILLRRMRLDDVADMHLLRERPEVMKYTPTGPATDVSQTEEWVRGCLSRSNCYNFTIELLPTDPEHTTTTKVIGVLGAARAPEIGYLLHPDYWGKGITTEAVTAFLPLFWKKYDGVYDYATAEIDPDHDGSRKVLQKCGFVLWKTREKDFQSPTLGLRDTQVYRLPRPSTGVQHEGRER</sequence>
<organism evidence="2 3">
    <name type="scientific">Lasiodiplodia hormozganensis</name>
    <dbReference type="NCBI Taxonomy" id="869390"/>
    <lineage>
        <taxon>Eukaryota</taxon>
        <taxon>Fungi</taxon>
        <taxon>Dikarya</taxon>
        <taxon>Ascomycota</taxon>
        <taxon>Pezizomycotina</taxon>
        <taxon>Dothideomycetes</taxon>
        <taxon>Dothideomycetes incertae sedis</taxon>
        <taxon>Botryosphaeriales</taxon>
        <taxon>Botryosphaeriaceae</taxon>
        <taxon>Lasiodiplodia</taxon>
    </lineage>
</organism>
<dbReference type="Gene3D" id="3.40.630.30">
    <property type="match status" value="1"/>
</dbReference>
<dbReference type="Pfam" id="PF13302">
    <property type="entry name" value="Acetyltransf_3"/>
    <property type="match status" value="1"/>
</dbReference>
<evidence type="ECO:0000259" key="1">
    <source>
        <dbReference type="PROSITE" id="PS51186"/>
    </source>
</evidence>
<evidence type="ECO:0000313" key="2">
    <source>
        <dbReference type="EMBL" id="KAK0660175.1"/>
    </source>
</evidence>
<dbReference type="EMBL" id="JAUJDW010000011">
    <property type="protein sequence ID" value="KAK0660175.1"/>
    <property type="molecule type" value="Genomic_DNA"/>
</dbReference>
<comment type="caution">
    <text evidence="2">The sequence shown here is derived from an EMBL/GenBank/DDBJ whole genome shotgun (WGS) entry which is preliminary data.</text>
</comment>
<accession>A0AA39YXS1</accession>
<gene>
    <name evidence="2" type="primary">p20</name>
    <name evidence="2" type="ORF">DIS24_g3430</name>
</gene>
<keyword evidence="3" id="KW-1185">Reference proteome</keyword>
<dbReference type="PANTHER" id="PTHR43792:SF1">
    <property type="entry name" value="N-ACETYLTRANSFERASE DOMAIN-CONTAINING PROTEIN"/>
    <property type="match status" value="1"/>
</dbReference>
<dbReference type="InterPro" id="IPR016181">
    <property type="entry name" value="Acyl_CoA_acyltransferase"/>
</dbReference>
<dbReference type="GO" id="GO:0016747">
    <property type="term" value="F:acyltransferase activity, transferring groups other than amino-acyl groups"/>
    <property type="evidence" value="ECO:0007669"/>
    <property type="project" value="InterPro"/>
</dbReference>
<feature type="domain" description="N-acetyltransferase" evidence="1">
    <location>
        <begin position="17"/>
        <end position="183"/>
    </location>
</feature>
<dbReference type="PANTHER" id="PTHR43792">
    <property type="entry name" value="GNAT FAMILY, PUTATIVE (AFU_ORTHOLOGUE AFUA_3G00765)-RELATED-RELATED"/>
    <property type="match status" value="1"/>
</dbReference>
<protein>
    <submittedName>
        <fullName evidence="2">N-acetyltransferase p20</fullName>
    </submittedName>
</protein>
<evidence type="ECO:0000313" key="3">
    <source>
        <dbReference type="Proteomes" id="UP001175001"/>
    </source>
</evidence>
<dbReference type="InterPro" id="IPR051531">
    <property type="entry name" value="N-acetyltransferase"/>
</dbReference>
<dbReference type="SUPFAM" id="SSF55729">
    <property type="entry name" value="Acyl-CoA N-acyltransferases (Nat)"/>
    <property type="match status" value="1"/>
</dbReference>
<proteinExistence type="predicted"/>
<dbReference type="AlphaFoldDB" id="A0AA39YXS1"/>
<reference evidence="2" key="1">
    <citation type="submission" date="2023-06" db="EMBL/GenBank/DDBJ databases">
        <title>Multi-omics analyses reveal the molecular pathogenesis toolkit of Lasiodiplodia hormozganensis, a cross-kingdom pathogen.</title>
        <authorList>
            <person name="Felix C."/>
            <person name="Meneses R."/>
            <person name="Goncalves M.F.M."/>
            <person name="Tilleman L."/>
            <person name="Duarte A.S."/>
            <person name="Jorrin-Novo J.V."/>
            <person name="Van De Peer Y."/>
            <person name="Deforce D."/>
            <person name="Van Nieuwerburgh F."/>
            <person name="Esteves A.C."/>
            <person name="Alves A."/>
        </authorList>
    </citation>
    <scope>NUCLEOTIDE SEQUENCE</scope>
    <source>
        <strain evidence="2">CBS 339.90</strain>
    </source>
</reference>
<dbReference type="InterPro" id="IPR000182">
    <property type="entry name" value="GNAT_dom"/>
</dbReference>
<dbReference type="PROSITE" id="PS51186">
    <property type="entry name" value="GNAT"/>
    <property type="match status" value="1"/>
</dbReference>
<dbReference type="Proteomes" id="UP001175001">
    <property type="component" value="Unassembled WGS sequence"/>
</dbReference>
<name>A0AA39YXS1_9PEZI</name>